<evidence type="ECO:0000256" key="1">
    <source>
        <dbReference type="SAM" id="Phobius"/>
    </source>
</evidence>
<keyword evidence="1" id="KW-1133">Transmembrane helix</keyword>
<protein>
    <submittedName>
        <fullName evidence="2">Uncharacterized protein</fullName>
    </submittedName>
</protein>
<proteinExistence type="predicted"/>
<reference evidence="3" key="1">
    <citation type="submission" date="2024-04" db="EMBL/GenBank/DDBJ databases">
        <title>Salinicola lusitanus LLJ914,a marine bacterium isolated from the Okinawa Trough.</title>
        <authorList>
            <person name="Li J."/>
        </authorList>
    </citation>
    <scope>NUCLEOTIDE SEQUENCE [LARGE SCALE GENOMIC DNA]</scope>
</reference>
<evidence type="ECO:0000313" key="3">
    <source>
        <dbReference type="Proteomes" id="UP001460270"/>
    </source>
</evidence>
<dbReference type="AlphaFoldDB" id="A0AAW0MRB2"/>
<dbReference type="Proteomes" id="UP001460270">
    <property type="component" value="Unassembled WGS sequence"/>
</dbReference>
<feature type="transmembrane region" description="Helical" evidence="1">
    <location>
        <begin position="94"/>
        <end position="119"/>
    </location>
</feature>
<evidence type="ECO:0000313" key="2">
    <source>
        <dbReference type="EMBL" id="KAK7879251.1"/>
    </source>
</evidence>
<keyword evidence="1" id="KW-0812">Transmembrane</keyword>
<organism evidence="2 3">
    <name type="scientific">Mugilogobius chulae</name>
    <name type="common">yellowstripe goby</name>
    <dbReference type="NCBI Taxonomy" id="88201"/>
    <lineage>
        <taxon>Eukaryota</taxon>
        <taxon>Metazoa</taxon>
        <taxon>Chordata</taxon>
        <taxon>Craniata</taxon>
        <taxon>Vertebrata</taxon>
        <taxon>Euteleostomi</taxon>
        <taxon>Actinopterygii</taxon>
        <taxon>Neopterygii</taxon>
        <taxon>Teleostei</taxon>
        <taxon>Neoteleostei</taxon>
        <taxon>Acanthomorphata</taxon>
        <taxon>Gobiaria</taxon>
        <taxon>Gobiiformes</taxon>
        <taxon>Gobioidei</taxon>
        <taxon>Gobiidae</taxon>
        <taxon>Gobionellinae</taxon>
        <taxon>Mugilogobius</taxon>
    </lineage>
</organism>
<keyword evidence="3" id="KW-1185">Reference proteome</keyword>
<keyword evidence="1" id="KW-0472">Membrane</keyword>
<accession>A0AAW0MRB2</accession>
<dbReference type="EMBL" id="JBBPFD010000308">
    <property type="protein sequence ID" value="KAK7879251.1"/>
    <property type="molecule type" value="Genomic_DNA"/>
</dbReference>
<dbReference type="PANTHER" id="PTHR10903:SF62">
    <property type="entry name" value="GTPASE IMAP FAMILY MEMBER 4-LIKE-RELATED"/>
    <property type="match status" value="1"/>
</dbReference>
<comment type="caution">
    <text evidence="2">The sequence shown here is derived from an EMBL/GenBank/DDBJ whole genome shotgun (WGS) entry which is preliminary data.</text>
</comment>
<dbReference type="PANTHER" id="PTHR10903">
    <property type="entry name" value="GTPASE, IMAP FAMILY MEMBER-RELATED"/>
    <property type="match status" value="1"/>
</dbReference>
<name>A0AAW0MRB2_9GOBI</name>
<gene>
    <name evidence="2" type="ORF">WMY93_033970</name>
</gene>
<dbReference type="Gene3D" id="3.40.50.300">
    <property type="entry name" value="P-loop containing nucleotide triphosphate hydrolases"/>
    <property type="match status" value="1"/>
</dbReference>
<dbReference type="InterPro" id="IPR045058">
    <property type="entry name" value="GIMA/IAN/Toc"/>
</dbReference>
<sequence>MTTGSEDLVQKCGGRCHVFDNKYWNKNQDEDPNSQDKVYRNNQYQLQQLLQTIDRTVEENGGVYTNEMLQKVHEKIQEEAKERVLGFLKRHKGLIIGVAVGAFIGGLAVGLFVGWVLVLRKRGRKYQPLESSDEKKDLSSSEEQVKCYVDDVQLLFEQCQKVKAQYLSLSLSRQWFHLQYCCPVTQRRKCASYDRRT</sequence>
<dbReference type="InterPro" id="IPR027417">
    <property type="entry name" value="P-loop_NTPase"/>
</dbReference>